<dbReference type="EMBL" id="JBHSHD010000017">
    <property type="protein sequence ID" value="MFC4822491.1"/>
    <property type="molecule type" value="Genomic_DNA"/>
</dbReference>
<protein>
    <submittedName>
        <fullName evidence="1">Choice-of-anchor Q domain-containing protein</fullName>
    </submittedName>
</protein>
<sequence>MKRKIEGAGDRRSRRACGRLAPLAVALGLVLAGEAAATEDGVQRAVARALDDPRLLAAHRLDRLDQEALAAEYGLESFLPPPAAAALAVGNCNDTGPGSLRETIAQAADGEVIDLRGLACSTITLTSGQIAVPRNVSILGPGPSALTLRAGQAKYDNRIFNHTGGGSFIVQGVRLADGISAGSANAPSASGGCIASNGTLTLGNALFVGVPSLGVVLDHCRAIAFDDGQGRGLAAGGGAYAPRLALINSTITGCEASAHGTGLRIDGGGGAFGRYSLVMLASTLRGNRESGTKYGGGGAAATAATTPHQIVASTIEGNSAGQGGGLAFGYAAKIRSSTISGNRAAGGAGVIAFGISQPNVLVSNSTITANVASSDSGGAGFYINNGASLDLQSTIVAGNFRATSVPDDLGGGGTLTGANAFIGVAPVALPLPPGSVTGDPRLAPLAANGGRTRTHALRPDSRAIGFGNNAAGEPFDQRGAGFARVVGAHPDIGAYEFDPDRIFVDGFD</sequence>
<reference evidence="2" key="1">
    <citation type="journal article" date="2019" name="Int. J. Syst. Evol. Microbiol.">
        <title>The Global Catalogue of Microorganisms (GCM) 10K type strain sequencing project: providing services to taxonomists for standard genome sequencing and annotation.</title>
        <authorList>
            <consortium name="The Broad Institute Genomics Platform"/>
            <consortium name="The Broad Institute Genome Sequencing Center for Infectious Disease"/>
            <person name="Wu L."/>
            <person name="Ma J."/>
        </authorList>
    </citation>
    <scope>NUCLEOTIDE SEQUENCE [LARGE SCALE GENOMIC DNA]</scope>
    <source>
        <strain evidence="2">CCUG 30340</strain>
    </source>
</reference>
<dbReference type="SUPFAM" id="SSF51126">
    <property type="entry name" value="Pectin lyase-like"/>
    <property type="match status" value="1"/>
</dbReference>
<dbReference type="NCBIfam" id="NF041518">
    <property type="entry name" value="choice_anch_Q"/>
    <property type="match status" value="1"/>
</dbReference>
<dbReference type="InterPro" id="IPR059226">
    <property type="entry name" value="Choice_anch_Q_dom"/>
</dbReference>
<gene>
    <name evidence="1" type="ORF">ACFO6Q_19385</name>
</gene>
<dbReference type="SMART" id="SM00710">
    <property type="entry name" value="PbH1"/>
    <property type="match status" value="4"/>
</dbReference>
<organism evidence="1 2">
    <name type="scientific">Dokdonella ginsengisoli</name>
    <dbReference type="NCBI Taxonomy" id="363846"/>
    <lineage>
        <taxon>Bacteria</taxon>
        <taxon>Pseudomonadati</taxon>
        <taxon>Pseudomonadota</taxon>
        <taxon>Gammaproteobacteria</taxon>
        <taxon>Lysobacterales</taxon>
        <taxon>Rhodanobacteraceae</taxon>
        <taxon>Dokdonella</taxon>
    </lineage>
</organism>
<keyword evidence="2" id="KW-1185">Reference proteome</keyword>
<accession>A0ABV9QZE1</accession>
<comment type="caution">
    <text evidence="1">The sequence shown here is derived from an EMBL/GenBank/DDBJ whole genome shotgun (WGS) entry which is preliminary data.</text>
</comment>
<proteinExistence type="predicted"/>
<evidence type="ECO:0000313" key="1">
    <source>
        <dbReference type="EMBL" id="MFC4822491.1"/>
    </source>
</evidence>
<dbReference type="InterPro" id="IPR006626">
    <property type="entry name" value="PbH1"/>
</dbReference>
<name>A0ABV9QZE1_9GAMM</name>
<dbReference type="RefSeq" id="WP_380022816.1">
    <property type="nucleotide sequence ID" value="NZ_JBHSHD010000017.1"/>
</dbReference>
<dbReference type="InterPro" id="IPR011050">
    <property type="entry name" value="Pectin_lyase_fold/virulence"/>
</dbReference>
<evidence type="ECO:0000313" key="2">
    <source>
        <dbReference type="Proteomes" id="UP001595886"/>
    </source>
</evidence>
<dbReference type="Proteomes" id="UP001595886">
    <property type="component" value="Unassembled WGS sequence"/>
</dbReference>